<dbReference type="PANTHER" id="PTHR43346:SF1">
    <property type="entry name" value="QUERCETIN 2,3-DIOXYGENASE-RELATED"/>
    <property type="match status" value="1"/>
</dbReference>
<dbReference type="CDD" id="cd02223">
    <property type="entry name" value="cupin_Bh2720-like"/>
    <property type="match status" value="1"/>
</dbReference>
<evidence type="ECO:0000259" key="1">
    <source>
        <dbReference type="Pfam" id="PF07883"/>
    </source>
</evidence>
<dbReference type="PATRIC" id="fig|1619093.3.peg.104"/>
<dbReference type="InterPro" id="IPR014710">
    <property type="entry name" value="RmlC-like_jellyroll"/>
</dbReference>
<proteinExistence type="predicted"/>
<reference evidence="2 3" key="1">
    <citation type="journal article" date="2015" name="Nature">
        <title>rRNA introns, odd ribosomes, and small enigmatic genomes across a large radiation of phyla.</title>
        <authorList>
            <person name="Brown C.T."/>
            <person name="Hug L.A."/>
            <person name="Thomas B.C."/>
            <person name="Sharon I."/>
            <person name="Castelle C.J."/>
            <person name="Singh A."/>
            <person name="Wilkins M.J."/>
            <person name="Williams K.H."/>
            <person name="Banfield J.F."/>
        </authorList>
    </citation>
    <scope>NUCLEOTIDE SEQUENCE [LARGE SCALE GENOMIC DNA]</scope>
</reference>
<dbReference type="Gene3D" id="2.60.120.10">
    <property type="entry name" value="Jelly Rolls"/>
    <property type="match status" value="1"/>
</dbReference>
<dbReference type="InterPro" id="IPR013096">
    <property type="entry name" value="Cupin_2"/>
</dbReference>
<dbReference type="EMBL" id="LBPV01000008">
    <property type="protein sequence ID" value="KKP65946.1"/>
    <property type="molecule type" value="Genomic_DNA"/>
</dbReference>
<dbReference type="InterPro" id="IPR052538">
    <property type="entry name" value="Flavonoid_dioxygenase-like"/>
</dbReference>
<dbReference type="Pfam" id="PF07883">
    <property type="entry name" value="Cupin_2"/>
    <property type="match status" value="1"/>
</dbReference>
<protein>
    <recommendedName>
        <fullName evidence="1">Cupin type-2 domain-containing protein</fullName>
    </recommendedName>
</protein>
<evidence type="ECO:0000313" key="3">
    <source>
        <dbReference type="Proteomes" id="UP000033866"/>
    </source>
</evidence>
<comment type="caution">
    <text evidence="2">The sequence shown here is derived from an EMBL/GenBank/DDBJ whole genome shotgun (WGS) entry which is preliminary data.</text>
</comment>
<dbReference type="AlphaFoldDB" id="A0A0G0BQL7"/>
<sequence length="127" mass="14523">MGYIDNIEDRTKENTNFRKVLYTGTYMQLVVMSLKPGEYIGVEVHDTVDQFFRVEKGEGKVVMNGEETVVKEEMVFIVPAGVEHNVINTSETEDLKIYTIYAPPNHPIETIHVTKDDAMAAEEEHHH</sequence>
<dbReference type="PANTHER" id="PTHR43346">
    <property type="entry name" value="LIGAND BINDING DOMAIN PROTEIN, PUTATIVE (AFU_ORTHOLOGUE AFUA_6G14370)-RELATED"/>
    <property type="match status" value="1"/>
</dbReference>
<dbReference type="SUPFAM" id="SSF51182">
    <property type="entry name" value="RmlC-like cupins"/>
    <property type="match status" value="1"/>
</dbReference>
<organism evidence="2 3">
    <name type="scientific">candidate division WS6 bacterium GW2011_GWE1_34_7</name>
    <dbReference type="NCBI Taxonomy" id="1619093"/>
    <lineage>
        <taxon>Bacteria</taxon>
        <taxon>Candidatus Dojkabacteria</taxon>
    </lineage>
</organism>
<dbReference type="InterPro" id="IPR011051">
    <property type="entry name" value="RmlC_Cupin_sf"/>
</dbReference>
<accession>A0A0G0BQL7</accession>
<evidence type="ECO:0000313" key="2">
    <source>
        <dbReference type="EMBL" id="KKP65946.1"/>
    </source>
</evidence>
<name>A0A0G0BQL7_9BACT</name>
<gene>
    <name evidence="2" type="ORF">UR61_C0008G0009</name>
</gene>
<feature type="domain" description="Cupin type-2" evidence="1">
    <location>
        <begin position="31"/>
        <end position="101"/>
    </location>
</feature>
<dbReference type="Proteomes" id="UP000033866">
    <property type="component" value="Unassembled WGS sequence"/>
</dbReference>